<dbReference type="PATRIC" id="fig|1195246.3.peg.3151"/>
<dbReference type="EMBL" id="AKKU01000028">
    <property type="protein sequence ID" value="EIW87513.1"/>
    <property type="molecule type" value="Genomic_DNA"/>
</dbReference>
<dbReference type="CDD" id="cd11567">
    <property type="entry name" value="YciH_like"/>
    <property type="match status" value="1"/>
</dbReference>
<dbReference type="STRING" id="1195246.AGRI_15881"/>
<name>I8U669_9ALTE</name>
<dbReference type="PANTHER" id="PTHR12789">
    <property type="entry name" value="DENSITY-REGULATED PROTEIN HOMOLOG"/>
    <property type="match status" value="1"/>
</dbReference>
<comment type="caution">
    <text evidence="5">The sequence shown here is derived from an EMBL/GenBank/DDBJ whole genome shotgun (WGS) entry which is preliminary data.</text>
</comment>
<dbReference type="PIRSF" id="PIRSF037511">
    <property type="entry name" value="Transl_init_SUI1_pro"/>
    <property type="match status" value="1"/>
</dbReference>
<dbReference type="RefSeq" id="WP_008985905.1">
    <property type="nucleotide sequence ID" value="NZ_AKKU01000028.1"/>
</dbReference>
<sequence>MSKKISLADWQTQLGANNSPEALVPASAADNLVYSTASGRINSKTEQKIVGTAYADGALRVRRETKGRGGKTVLTISGLTGSNEQLNALCSELKKKCACGGAVKDGVIEIQGDKREQVTAVLQQKGYQVKQAGG</sequence>
<dbReference type="PROSITE" id="PS50296">
    <property type="entry name" value="SUI1"/>
    <property type="match status" value="1"/>
</dbReference>
<evidence type="ECO:0000313" key="5">
    <source>
        <dbReference type="EMBL" id="EIW87513.1"/>
    </source>
</evidence>
<keyword evidence="3" id="KW-0648">Protein biosynthesis</keyword>
<dbReference type="GO" id="GO:0003729">
    <property type="term" value="F:mRNA binding"/>
    <property type="evidence" value="ECO:0007669"/>
    <property type="project" value="TreeGrafter"/>
</dbReference>
<dbReference type="GO" id="GO:0002188">
    <property type="term" value="P:translation reinitiation"/>
    <property type="evidence" value="ECO:0007669"/>
    <property type="project" value="TreeGrafter"/>
</dbReference>
<proteinExistence type="inferred from homology"/>
<keyword evidence="2" id="KW-0810">Translation regulation</keyword>
<dbReference type="Pfam" id="PF01253">
    <property type="entry name" value="SUI1"/>
    <property type="match status" value="1"/>
</dbReference>
<dbReference type="AlphaFoldDB" id="I8U669"/>
<dbReference type="InterPro" id="IPR005872">
    <property type="entry name" value="SUI1_arc_bac"/>
</dbReference>
<keyword evidence="6" id="KW-1185">Reference proteome</keyword>
<dbReference type="GO" id="GO:0001731">
    <property type="term" value="P:formation of translation preinitiation complex"/>
    <property type="evidence" value="ECO:0007669"/>
    <property type="project" value="TreeGrafter"/>
</dbReference>
<protein>
    <submittedName>
        <fullName evidence="5">Translation initiation factor SUI1</fullName>
    </submittedName>
</protein>
<comment type="similarity">
    <text evidence="1">Belongs to the SUI1 family.</text>
</comment>
<evidence type="ECO:0000256" key="1">
    <source>
        <dbReference type="ARBA" id="ARBA00005422"/>
    </source>
</evidence>
<organism evidence="5 6">
    <name type="scientific">Alishewanella agri BL06</name>
    <dbReference type="NCBI Taxonomy" id="1195246"/>
    <lineage>
        <taxon>Bacteria</taxon>
        <taxon>Pseudomonadati</taxon>
        <taxon>Pseudomonadota</taxon>
        <taxon>Gammaproteobacteria</taxon>
        <taxon>Alteromonadales</taxon>
        <taxon>Alteromonadaceae</taxon>
        <taxon>Alishewanella</taxon>
    </lineage>
</organism>
<accession>I8U669</accession>
<dbReference type="eggNOG" id="COG0023">
    <property type="taxonomic scope" value="Bacteria"/>
</dbReference>
<keyword evidence="5" id="KW-0396">Initiation factor</keyword>
<dbReference type="FunFam" id="3.30.780.10:FF:000002">
    <property type="entry name" value="Stress response translation initiation inhibitor"/>
    <property type="match status" value="1"/>
</dbReference>
<dbReference type="Proteomes" id="UP000035062">
    <property type="component" value="Unassembled WGS sequence"/>
</dbReference>
<evidence type="ECO:0000259" key="4">
    <source>
        <dbReference type="PROSITE" id="PS50296"/>
    </source>
</evidence>
<dbReference type="Gene3D" id="3.30.780.10">
    <property type="entry name" value="SUI1-like domain"/>
    <property type="match status" value="1"/>
</dbReference>
<dbReference type="InterPro" id="IPR050318">
    <property type="entry name" value="DENR/SUI1_TIF"/>
</dbReference>
<dbReference type="InterPro" id="IPR001950">
    <property type="entry name" value="SUI1"/>
</dbReference>
<dbReference type="GO" id="GO:0003743">
    <property type="term" value="F:translation initiation factor activity"/>
    <property type="evidence" value="ECO:0007669"/>
    <property type="project" value="UniProtKB-KW"/>
</dbReference>
<evidence type="ECO:0000256" key="3">
    <source>
        <dbReference type="ARBA" id="ARBA00022917"/>
    </source>
</evidence>
<evidence type="ECO:0000256" key="2">
    <source>
        <dbReference type="ARBA" id="ARBA00022845"/>
    </source>
</evidence>
<gene>
    <name evidence="5" type="ORF">AGRI_15881</name>
</gene>
<dbReference type="InterPro" id="IPR036877">
    <property type="entry name" value="SUI1_dom_sf"/>
</dbReference>
<feature type="domain" description="SUI1" evidence="4">
    <location>
        <begin position="63"/>
        <end position="126"/>
    </location>
</feature>
<reference evidence="5 6" key="1">
    <citation type="journal article" date="2012" name="J. Bacteriol.">
        <title>Genome Sequence of Pectin-Degrading Alishewanella agri, Isolated from Landfill Soil.</title>
        <authorList>
            <person name="Kim J."/>
            <person name="Jung J."/>
            <person name="Sung J.S."/>
            <person name="Chun J."/>
            <person name="Park W."/>
        </authorList>
    </citation>
    <scope>NUCLEOTIDE SEQUENCE [LARGE SCALE GENOMIC DNA]</scope>
    <source>
        <strain evidence="5 6">BL06</strain>
    </source>
</reference>
<dbReference type="SUPFAM" id="SSF55159">
    <property type="entry name" value="eIF1-like"/>
    <property type="match status" value="1"/>
</dbReference>
<dbReference type="PANTHER" id="PTHR12789:SF0">
    <property type="entry name" value="DENSITY-REGULATED PROTEIN"/>
    <property type="match status" value="1"/>
</dbReference>
<dbReference type="GO" id="GO:0006417">
    <property type="term" value="P:regulation of translation"/>
    <property type="evidence" value="ECO:0007669"/>
    <property type="project" value="UniProtKB-KW"/>
</dbReference>
<evidence type="ECO:0000313" key="6">
    <source>
        <dbReference type="Proteomes" id="UP000035062"/>
    </source>
</evidence>